<name>A0A193PMS2_KLEPN</name>
<proteinExistence type="predicted"/>
<sequence>MSYVDIAQRWRTQNVEHANSGIVMIWDGQVYGWKNCLRDAQHERPGVIAVDVDENVFIAEGGNDYDGAKCWVAHS</sequence>
<keyword evidence="1" id="KW-0614">Plasmid</keyword>
<dbReference type="RefSeq" id="WP_015505621.1">
    <property type="nucleotide sequence ID" value="NZ_JAAFEZ010000032.1"/>
</dbReference>
<protein>
    <recommendedName>
        <fullName evidence="2">Antirestriction protein ArdR</fullName>
    </recommendedName>
</protein>
<reference evidence="1" key="1">
    <citation type="submission" date="2016-05" db="EMBL/GenBank/DDBJ databases">
        <title>Interspecies Dissemination of a Mobilizable Plasmid Harboring blaIMP-19: the Possibility of Horizontal Gene Transfer in a Single Patient.</title>
        <authorList>
            <person name="Yamamoto M."/>
            <person name="Matsumura Y."/>
            <person name="Gomi R."/>
            <person name="Matsuda T."/>
            <person name="Tanaka M."/>
            <person name="Nagao M."/>
            <person name="Takakura S."/>
            <person name="Uemoto S."/>
            <person name="Ichiyama S."/>
        </authorList>
    </citation>
    <scope>NUCLEOTIDE SEQUENCE</scope>
    <source>
        <strain evidence="1">KUN4843</strain>
        <plasmid evidence="1">pKUN4843_2</plasmid>
    </source>
</reference>
<evidence type="ECO:0008006" key="2">
    <source>
        <dbReference type="Google" id="ProtNLM"/>
    </source>
</evidence>
<dbReference type="AlphaFoldDB" id="A0A193PMS2"/>
<dbReference type="EMBL" id="LC155909">
    <property type="protein sequence ID" value="BAV17813.1"/>
    <property type="molecule type" value="Genomic_DNA"/>
</dbReference>
<evidence type="ECO:0000313" key="1">
    <source>
        <dbReference type="EMBL" id="BAV17813.1"/>
    </source>
</evidence>
<geneLocation type="plasmid" evidence="1">
    <name>pKUN4843_2</name>
</geneLocation>
<accession>A0A193PMS2</accession>
<organism evidence="1">
    <name type="scientific">Klebsiella pneumoniae</name>
    <dbReference type="NCBI Taxonomy" id="573"/>
    <lineage>
        <taxon>Bacteria</taxon>
        <taxon>Pseudomonadati</taxon>
        <taxon>Pseudomonadota</taxon>
        <taxon>Gammaproteobacteria</taxon>
        <taxon>Enterobacterales</taxon>
        <taxon>Enterobacteriaceae</taxon>
        <taxon>Klebsiella/Raoultella group</taxon>
        <taxon>Klebsiella</taxon>
        <taxon>Klebsiella pneumoniae complex</taxon>
    </lineage>
</organism>